<evidence type="ECO:0000313" key="3">
    <source>
        <dbReference type="Proteomes" id="UP001369815"/>
    </source>
</evidence>
<feature type="compositionally biased region" description="Basic and acidic residues" evidence="1">
    <location>
        <begin position="152"/>
        <end position="171"/>
    </location>
</feature>
<dbReference type="EMBL" id="JBANMG010000010">
    <property type="protein sequence ID" value="KAK6948058.1"/>
    <property type="molecule type" value="Genomic_DNA"/>
</dbReference>
<evidence type="ECO:0000256" key="1">
    <source>
        <dbReference type="SAM" id="MobiDB-lite"/>
    </source>
</evidence>
<comment type="caution">
    <text evidence="2">The sequence shown here is derived from an EMBL/GenBank/DDBJ whole genome shotgun (WGS) entry which is preliminary data.</text>
</comment>
<sequence>MVQVVMMDFQPAGQVQQQSPYDAPYFPAQEQVDPSAQLLMISDWTRNLAARLQDLQDQLKFTIFSVDPRSVKWLDFHAFLAGQFELLTSGIGLHHTWLAHLQGMQQKQIQQQDRQFQQQLHEHGPQQPYVDRADSSIAPAHLVSQTQLEVINEEHEPVPAKTKSDVEHDVT</sequence>
<gene>
    <name evidence="2" type="ORF">Daesc_009822</name>
</gene>
<protein>
    <submittedName>
        <fullName evidence="2">Uncharacterized protein</fullName>
    </submittedName>
</protein>
<reference evidence="2 3" key="1">
    <citation type="journal article" date="2024" name="Front Chem Biol">
        <title>Unveiling the potential of Daldinia eschscholtzii MFLUCC 19-0629 through bioactivity and bioinformatics studies for enhanced sustainable agriculture production.</title>
        <authorList>
            <person name="Brooks S."/>
            <person name="Weaver J.A."/>
            <person name="Klomchit A."/>
            <person name="Alharthi S.A."/>
            <person name="Onlamun T."/>
            <person name="Nurani R."/>
            <person name="Vong T.K."/>
            <person name="Alberti F."/>
            <person name="Greco C."/>
        </authorList>
    </citation>
    <scope>NUCLEOTIDE SEQUENCE [LARGE SCALE GENOMIC DNA]</scope>
    <source>
        <strain evidence="2">MFLUCC 19-0629</strain>
    </source>
</reference>
<name>A0AAX6M6E9_9PEZI</name>
<dbReference type="AlphaFoldDB" id="A0AAX6M6E9"/>
<keyword evidence="3" id="KW-1185">Reference proteome</keyword>
<organism evidence="2 3">
    <name type="scientific">Daldinia eschscholtzii</name>
    <dbReference type="NCBI Taxonomy" id="292717"/>
    <lineage>
        <taxon>Eukaryota</taxon>
        <taxon>Fungi</taxon>
        <taxon>Dikarya</taxon>
        <taxon>Ascomycota</taxon>
        <taxon>Pezizomycotina</taxon>
        <taxon>Sordariomycetes</taxon>
        <taxon>Xylariomycetidae</taxon>
        <taxon>Xylariales</taxon>
        <taxon>Hypoxylaceae</taxon>
        <taxon>Daldinia</taxon>
    </lineage>
</organism>
<accession>A0AAX6M6E9</accession>
<evidence type="ECO:0000313" key="2">
    <source>
        <dbReference type="EMBL" id="KAK6948058.1"/>
    </source>
</evidence>
<proteinExistence type="predicted"/>
<feature type="region of interest" description="Disordered" evidence="1">
    <location>
        <begin position="151"/>
        <end position="171"/>
    </location>
</feature>
<dbReference type="Proteomes" id="UP001369815">
    <property type="component" value="Unassembled WGS sequence"/>
</dbReference>